<dbReference type="InterPro" id="IPR013785">
    <property type="entry name" value="Aldolase_TIM"/>
</dbReference>
<dbReference type="AlphaFoldDB" id="A0A2S9XXN9"/>
<dbReference type="Pfam" id="PF04055">
    <property type="entry name" value="Radical_SAM"/>
    <property type="match status" value="1"/>
</dbReference>
<keyword evidence="8" id="KW-1185">Reference proteome</keyword>
<evidence type="ECO:0000256" key="4">
    <source>
        <dbReference type="ARBA" id="ARBA00023004"/>
    </source>
</evidence>
<dbReference type="CDD" id="cd01335">
    <property type="entry name" value="Radical_SAM"/>
    <property type="match status" value="1"/>
</dbReference>
<evidence type="ECO:0000313" key="8">
    <source>
        <dbReference type="Proteomes" id="UP000237968"/>
    </source>
</evidence>
<dbReference type="SFLD" id="SFLDG01067">
    <property type="entry name" value="SPASM/twitch_domain_containing"/>
    <property type="match status" value="1"/>
</dbReference>
<dbReference type="Gene3D" id="3.20.20.70">
    <property type="entry name" value="Aldolase class I"/>
    <property type="match status" value="1"/>
</dbReference>
<dbReference type="EMBL" id="PVNK01000156">
    <property type="protein sequence ID" value="PRP97491.1"/>
    <property type="molecule type" value="Genomic_DNA"/>
</dbReference>
<evidence type="ECO:0000256" key="2">
    <source>
        <dbReference type="ARBA" id="ARBA00022691"/>
    </source>
</evidence>
<dbReference type="InterPro" id="IPR058240">
    <property type="entry name" value="rSAM_sf"/>
</dbReference>
<comment type="cofactor">
    <cofactor evidence="1">
        <name>[4Fe-4S] cluster</name>
        <dbReference type="ChEBI" id="CHEBI:49883"/>
    </cofactor>
</comment>
<feature type="domain" description="Radical SAM core" evidence="6">
    <location>
        <begin position="1"/>
        <end position="227"/>
    </location>
</feature>
<proteinExistence type="predicted"/>
<dbReference type="PANTHER" id="PTHR11228:SF7">
    <property type="entry name" value="PQQA PEPTIDE CYCLASE"/>
    <property type="match status" value="1"/>
</dbReference>
<keyword evidence="2" id="KW-0949">S-adenosyl-L-methionine</keyword>
<dbReference type="Proteomes" id="UP000237968">
    <property type="component" value="Unassembled WGS sequence"/>
</dbReference>
<name>A0A2S9XXN9_9BACT</name>
<dbReference type="SFLD" id="SFLDS00029">
    <property type="entry name" value="Radical_SAM"/>
    <property type="match status" value="1"/>
</dbReference>
<keyword evidence="5" id="KW-0411">Iron-sulfur</keyword>
<dbReference type="GO" id="GO:0003824">
    <property type="term" value="F:catalytic activity"/>
    <property type="evidence" value="ECO:0007669"/>
    <property type="project" value="InterPro"/>
</dbReference>
<organism evidence="7 8">
    <name type="scientific">Enhygromyxa salina</name>
    <dbReference type="NCBI Taxonomy" id="215803"/>
    <lineage>
        <taxon>Bacteria</taxon>
        <taxon>Pseudomonadati</taxon>
        <taxon>Myxococcota</taxon>
        <taxon>Polyangia</taxon>
        <taxon>Nannocystales</taxon>
        <taxon>Nannocystaceae</taxon>
        <taxon>Enhygromyxa</taxon>
    </lineage>
</organism>
<dbReference type="SUPFAM" id="SSF102114">
    <property type="entry name" value="Radical SAM enzymes"/>
    <property type="match status" value="1"/>
</dbReference>
<evidence type="ECO:0000313" key="7">
    <source>
        <dbReference type="EMBL" id="PRP97491.1"/>
    </source>
</evidence>
<dbReference type="PANTHER" id="PTHR11228">
    <property type="entry name" value="RADICAL SAM DOMAIN PROTEIN"/>
    <property type="match status" value="1"/>
</dbReference>
<sequence>MEPTERFEIQLSHVCNNRCVFCVSGQMTELRMAKPTPLPEVKAKFDEAAARGITKVTIMGGEPTIHPTFFPTVEYALELGFSTIVIFTNGVRLDKQAFIDRIMALGKDKLQWRISIQGWDRETHDFTTKKPGAFDRIIAGLETLTELGQFISCNMCVVEQNYRSLAKLPDMVTKYPIRQVHLDMVRPRDSGVRTEDYLDGIMPDYADLGRVMRQMFEGLAAKAPGFDINIGNLPFCQLPDWAHRIHHGGNKTYTVSAEGPGKLSVVAWDKYEDKRSDKLKLDSCGSCVFERRCDGFFGLYAKRRGTEQFTPVSREKLRRSDPEQRTFIHQIDAALVAMVRERFGGWHLHSADDSEFDRWARQTWAHEDGGRAKLLFLPRDAEGGGDAEHRDFVVRVDSWTKADEGQILALLGGVVERMAGVLGGELRARPSRERFARRRGLPEDEQGIAPMIRAGLHRIAAHRTEHGSILGWQIDSSVGRGEGASVVFAGPRGARAKLHLSRSAEGKVSGKWEFGRGNEQAKRQLALAVTQLLRPSSQRPAAATRSPAR</sequence>
<dbReference type="GO" id="GO:0051536">
    <property type="term" value="F:iron-sulfur cluster binding"/>
    <property type="evidence" value="ECO:0007669"/>
    <property type="project" value="UniProtKB-KW"/>
</dbReference>
<keyword evidence="3" id="KW-0479">Metal-binding</keyword>
<dbReference type="InterPro" id="IPR050377">
    <property type="entry name" value="Radical_SAM_PqqE_MftC-like"/>
</dbReference>
<protein>
    <submittedName>
        <fullName evidence="7">Antilisterial bacteriocin subtilosin biosynthesis protein AlbA</fullName>
    </submittedName>
</protein>
<gene>
    <name evidence="7" type="primary">albA_1</name>
    <name evidence="7" type="ORF">ENSA5_33840</name>
</gene>
<dbReference type="PROSITE" id="PS51918">
    <property type="entry name" value="RADICAL_SAM"/>
    <property type="match status" value="1"/>
</dbReference>
<keyword evidence="4" id="KW-0408">Iron</keyword>
<comment type="caution">
    <text evidence="7">The sequence shown here is derived from an EMBL/GenBank/DDBJ whole genome shotgun (WGS) entry which is preliminary data.</text>
</comment>
<dbReference type="OrthoDB" id="9782387at2"/>
<accession>A0A2S9XXN9</accession>
<evidence type="ECO:0000256" key="5">
    <source>
        <dbReference type="ARBA" id="ARBA00023014"/>
    </source>
</evidence>
<dbReference type="InterPro" id="IPR007197">
    <property type="entry name" value="rSAM"/>
</dbReference>
<dbReference type="GO" id="GO:0046872">
    <property type="term" value="F:metal ion binding"/>
    <property type="evidence" value="ECO:0007669"/>
    <property type="project" value="UniProtKB-KW"/>
</dbReference>
<dbReference type="RefSeq" id="WP_106392737.1">
    <property type="nucleotide sequence ID" value="NZ_PVNK01000156.1"/>
</dbReference>
<evidence type="ECO:0000256" key="1">
    <source>
        <dbReference type="ARBA" id="ARBA00001966"/>
    </source>
</evidence>
<reference evidence="7 8" key="1">
    <citation type="submission" date="2018-03" db="EMBL/GenBank/DDBJ databases">
        <title>Draft Genome Sequences of the Obligatory Marine Myxobacteria Enhygromyxa salina SWB005.</title>
        <authorList>
            <person name="Poehlein A."/>
            <person name="Moghaddam J.A."/>
            <person name="Harms H."/>
            <person name="Alanjari M."/>
            <person name="Koenig G.M."/>
            <person name="Daniel R."/>
            <person name="Schaeberle T.F."/>
        </authorList>
    </citation>
    <scope>NUCLEOTIDE SEQUENCE [LARGE SCALE GENOMIC DNA]</scope>
    <source>
        <strain evidence="7 8">SWB005</strain>
    </source>
</reference>
<evidence type="ECO:0000256" key="3">
    <source>
        <dbReference type="ARBA" id="ARBA00022723"/>
    </source>
</evidence>
<evidence type="ECO:0000259" key="6">
    <source>
        <dbReference type="PROSITE" id="PS51918"/>
    </source>
</evidence>